<dbReference type="EMBL" id="AWTV01000006">
    <property type="protein sequence ID" value="KIH92360.1"/>
    <property type="molecule type" value="Genomic_DNA"/>
</dbReference>
<dbReference type="GeneID" id="63676375"/>
<feature type="compositionally biased region" description="Basic and acidic residues" evidence="1">
    <location>
        <begin position="26"/>
        <end position="58"/>
    </location>
</feature>
<feature type="region of interest" description="Disordered" evidence="1">
    <location>
        <begin position="1"/>
        <end position="65"/>
    </location>
</feature>
<name>A0A0C2J035_9PEZI</name>
<dbReference type="Proteomes" id="UP000031575">
    <property type="component" value="Unassembled WGS sequence"/>
</dbReference>
<comment type="caution">
    <text evidence="2">The sequence shown here is derived from an EMBL/GenBank/DDBJ whole genome shotgun (WGS) entry which is preliminary data.</text>
</comment>
<protein>
    <submittedName>
        <fullName evidence="2">Uncharacterized protein</fullName>
    </submittedName>
</protein>
<gene>
    <name evidence="2" type="ORF">SPBR_03151</name>
</gene>
<evidence type="ECO:0000313" key="3">
    <source>
        <dbReference type="Proteomes" id="UP000031575"/>
    </source>
</evidence>
<keyword evidence="3" id="KW-1185">Reference proteome</keyword>
<dbReference type="RefSeq" id="XP_040620370.1">
    <property type="nucleotide sequence ID" value="XM_040761454.1"/>
</dbReference>
<organism evidence="2 3">
    <name type="scientific">Sporothrix brasiliensis 5110</name>
    <dbReference type="NCBI Taxonomy" id="1398154"/>
    <lineage>
        <taxon>Eukaryota</taxon>
        <taxon>Fungi</taxon>
        <taxon>Dikarya</taxon>
        <taxon>Ascomycota</taxon>
        <taxon>Pezizomycotina</taxon>
        <taxon>Sordariomycetes</taxon>
        <taxon>Sordariomycetidae</taxon>
        <taxon>Ophiostomatales</taxon>
        <taxon>Ophiostomataceae</taxon>
        <taxon>Sporothrix</taxon>
    </lineage>
</organism>
<dbReference type="VEuPathDB" id="FungiDB:SPBR_03151"/>
<evidence type="ECO:0000313" key="2">
    <source>
        <dbReference type="EMBL" id="KIH92360.1"/>
    </source>
</evidence>
<proteinExistence type="predicted"/>
<sequence>MGSSRQPHPWAPPPSVFRQAQLAPRGQDERRDDKVTGPKWKNLVDERQQPMPGRERKPPPGTLHLGDSWMMPRLQIIAIAEAAGTPLEEQ</sequence>
<reference evidence="2 3" key="1">
    <citation type="journal article" date="2014" name="BMC Genomics">
        <title>Comparative genomics of the major fungal agents of human and animal Sporotrichosis: Sporothrix schenckii and Sporothrix brasiliensis.</title>
        <authorList>
            <person name="Teixeira M.M."/>
            <person name="de Almeida L.G."/>
            <person name="Kubitschek-Barreira P."/>
            <person name="Alves F.L."/>
            <person name="Kioshima E.S."/>
            <person name="Abadio A.K."/>
            <person name="Fernandes L."/>
            <person name="Derengowski L.S."/>
            <person name="Ferreira K.S."/>
            <person name="Souza R.C."/>
            <person name="Ruiz J.C."/>
            <person name="de Andrade N.C."/>
            <person name="Paes H.C."/>
            <person name="Nicola A.M."/>
            <person name="Albuquerque P."/>
            <person name="Gerber A.L."/>
            <person name="Martins V.P."/>
            <person name="Peconick L.D."/>
            <person name="Neto A.V."/>
            <person name="Chaucanez C.B."/>
            <person name="Silva P.A."/>
            <person name="Cunha O.L."/>
            <person name="de Oliveira F.F."/>
            <person name="dos Santos T.C."/>
            <person name="Barros A.L."/>
            <person name="Soares M.A."/>
            <person name="de Oliveira L.M."/>
            <person name="Marini M.M."/>
            <person name="Villalobos-Duno H."/>
            <person name="Cunha M.M."/>
            <person name="de Hoog S."/>
            <person name="da Silveira J.F."/>
            <person name="Henrissat B."/>
            <person name="Nino-Vega G.A."/>
            <person name="Cisalpino P.S."/>
            <person name="Mora-Montes H.M."/>
            <person name="Almeida S.R."/>
            <person name="Stajich J.E."/>
            <person name="Lopes-Bezerra L.M."/>
            <person name="Vasconcelos A.T."/>
            <person name="Felipe M.S."/>
        </authorList>
    </citation>
    <scope>NUCLEOTIDE SEQUENCE [LARGE SCALE GENOMIC DNA]</scope>
    <source>
        <strain evidence="2 3">5110</strain>
    </source>
</reference>
<dbReference type="AlphaFoldDB" id="A0A0C2J035"/>
<evidence type="ECO:0000256" key="1">
    <source>
        <dbReference type="SAM" id="MobiDB-lite"/>
    </source>
</evidence>
<accession>A0A0C2J035</accession>
<dbReference type="HOGENOM" id="CLU_2442300_0_0_1"/>